<keyword evidence="3" id="KW-1185">Reference proteome</keyword>
<dbReference type="InterPro" id="IPR025475">
    <property type="entry name" value="DUF4326"/>
</dbReference>
<dbReference type="AlphaFoldDB" id="L7EV61"/>
<evidence type="ECO:0000313" key="3">
    <source>
        <dbReference type="Proteomes" id="UP000010931"/>
    </source>
</evidence>
<dbReference type="Proteomes" id="UP000010931">
    <property type="component" value="Unassembled WGS sequence"/>
</dbReference>
<evidence type="ECO:0000313" key="2">
    <source>
        <dbReference type="EMBL" id="ELP62932.1"/>
    </source>
</evidence>
<dbReference type="EMBL" id="AEJB01000564">
    <property type="protein sequence ID" value="ELP62932.1"/>
    <property type="molecule type" value="Genomic_DNA"/>
</dbReference>
<dbReference type="PATRIC" id="fig|698760.3.peg.8142"/>
<name>L7EV61_STRT8</name>
<protein>
    <recommendedName>
        <fullName evidence="1">DUF4326 domain-containing protein</fullName>
    </recommendedName>
</protein>
<dbReference type="Pfam" id="PF14216">
    <property type="entry name" value="DUF4326"/>
    <property type="match status" value="1"/>
</dbReference>
<dbReference type="STRING" id="85558.T45_09021"/>
<evidence type="ECO:0000259" key="1">
    <source>
        <dbReference type="Pfam" id="PF14216"/>
    </source>
</evidence>
<gene>
    <name evidence="2" type="ORF">STRTUCAR8_00040</name>
</gene>
<accession>L7EV61</accession>
<organism evidence="2 3">
    <name type="scientific">Streptomyces turgidiscabies (strain Car8)</name>
    <dbReference type="NCBI Taxonomy" id="698760"/>
    <lineage>
        <taxon>Bacteria</taxon>
        <taxon>Bacillati</taxon>
        <taxon>Actinomycetota</taxon>
        <taxon>Actinomycetes</taxon>
        <taxon>Kitasatosporales</taxon>
        <taxon>Streptomycetaceae</taxon>
        <taxon>Streptomyces</taxon>
    </lineage>
</organism>
<comment type="caution">
    <text evidence="2">The sequence shown here is derived from an EMBL/GenBank/DDBJ whole genome shotgun (WGS) entry which is preliminary data.</text>
</comment>
<proteinExistence type="predicted"/>
<feature type="domain" description="DUF4326" evidence="1">
    <location>
        <begin position="34"/>
        <end position="119"/>
    </location>
</feature>
<reference evidence="2 3" key="1">
    <citation type="journal article" date="2011" name="Plasmid">
        <title>Streptomyces turgidiscabies Car8 contains a modular pathogenicity island that shares virulence genes with other actinobacterial plant pathogens.</title>
        <authorList>
            <person name="Huguet-Tapia J.C."/>
            <person name="Badger J.H."/>
            <person name="Loria R."/>
            <person name="Pettis G.S."/>
        </authorList>
    </citation>
    <scope>NUCLEOTIDE SEQUENCE [LARGE SCALE GENOMIC DNA]</scope>
    <source>
        <strain evidence="2 3">Car8</strain>
    </source>
</reference>
<sequence length="139" mass="15012">MRAAALYSAAPAPALPSKPTAIGPTTVVDLHGHQGDAAYADVVYVGRPMFLGGWRLYGHPLANPNRVRDGDAAKAVARYRVWLDTHAELLAEHLPALRGRRLGCWCPPDQPCHARVLAELADALPHPSTTPESRTELQP</sequence>
<dbReference type="RefSeq" id="WP_006382129.1">
    <property type="nucleotide sequence ID" value="NZ_AEJB01000564.1"/>
</dbReference>